<gene>
    <name evidence="2" type="ORF">HG263_00635</name>
</gene>
<dbReference type="AlphaFoldDB" id="A0A849V766"/>
<proteinExistence type="predicted"/>
<feature type="transmembrane region" description="Helical" evidence="1">
    <location>
        <begin position="27"/>
        <end position="50"/>
    </location>
</feature>
<keyword evidence="3" id="KW-1185">Reference proteome</keyword>
<keyword evidence="1" id="KW-0812">Transmembrane</keyword>
<evidence type="ECO:0000313" key="3">
    <source>
        <dbReference type="Proteomes" id="UP000586305"/>
    </source>
</evidence>
<protein>
    <submittedName>
        <fullName evidence="2">Uncharacterized protein</fullName>
    </submittedName>
</protein>
<reference evidence="2 3" key="1">
    <citation type="submission" date="2020-04" db="EMBL/GenBank/DDBJ databases">
        <title>Pseudoalteromonas caenipelagi sp. nov., isolated from a tidal flat.</title>
        <authorList>
            <person name="Park S."/>
            <person name="Yoon J.-H."/>
        </authorList>
    </citation>
    <scope>NUCLEOTIDE SEQUENCE [LARGE SCALE GENOMIC DNA]</scope>
    <source>
        <strain evidence="2 3">JBTF-M23</strain>
    </source>
</reference>
<evidence type="ECO:0000313" key="2">
    <source>
        <dbReference type="EMBL" id="NOU49056.1"/>
    </source>
</evidence>
<dbReference type="EMBL" id="JABBPG010000001">
    <property type="protein sequence ID" value="NOU49056.1"/>
    <property type="molecule type" value="Genomic_DNA"/>
</dbReference>
<dbReference type="RefSeq" id="WP_171624159.1">
    <property type="nucleotide sequence ID" value="NZ_JABBPG010000001.1"/>
</dbReference>
<keyword evidence="1" id="KW-1133">Transmembrane helix</keyword>
<comment type="caution">
    <text evidence="2">The sequence shown here is derived from an EMBL/GenBank/DDBJ whole genome shotgun (WGS) entry which is preliminary data.</text>
</comment>
<sequence>MKYSISLLLILIAVIYDIRYLNDELSVSFYKVVLFNLGLLSLALVIFDLYGKNQRGFLWGGILFTAIALRSFYLFYELTVNGNVSILANDLYYGRGAFLINHLGVTGHIFLFLLVGMVCLAIGGYMLKFAITRQLKTDA</sequence>
<name>A0A849V766_9GAMM</name>
<keyword evidence="1" id="KW-0472">Membrane</keyword>
<feature type="transmembrane region" description="Helical" evidence="1">
    <location>
        <begin position="96"/>
        <end position="127"/>
    </location>
</feature>
<dbReference type="Proteomes" id="UP000586305">
    <property type="component" value="Unassembled WGS sequence"/>
</dbReference>
<accession>A0A849V766</accession>
<organism evidence="2 3">
    <name type="scientific">Pseudoalteromonas caenipelagi</name>
    <dbReference type="NCBI Taxonomy" id="2726988"/>
    <lineage>
        <taxon>Bacteria</taxon>
        <taxon>Pseudomonadati</taxon>
        <taxon>Pseudomonadota</taxon>
        <taxon>Gammaproteobacteria</taxon>
        <taxon>Alteromonadales</taxon>
        <taxon>Pseudoalteromonadaceae</taxon>
        <taxon>Pseudoalteromonas</taxon>
    </lineage>
</organism>
<feature type="transmembrane region" description="Helical" evidence="1">
    <location>
        <begin position="57"/>
        <end position="76"/>
    </location>
</feature>
<evidence type="ECO:0000256" key="1">
    <source>
        <dbReference type="SAM" id="Phobius"/>
    </source>
</evidence>